<sequence>MKLELFDFIDETLELIEKRKESIEKVANSLEKFFTDSFFIQDHFLNVSYRIKSPESLREKILRHNFYIKYKTPENLLDNLSDLIGFRVECRFIEDEDKIYRDIMKLFNIKCKDGFYTNCLNSNIMLQLEDKQPQKQKNGFEIYKIDGKYCKDGVCINFELQIKSLVNVFWGEIDHRVLYKNFNYMLTEDFFRDIMSSIKDNLSMIDRQLMLVYNHLNGMDASNSLTKRIQLQALLSKIIHDIYIVKIRQEIGFVLDFKKSTDVIVNYIFMKGGLEESEHYSTNFLRVLNRLNEIGKNHISFNRYMNFEREIFFNDDFTRKIGNSILEIINKDFRWNLFFRIIFEIEEGNNAEDFEGFLIFVRYRFHENLMLILENKDFIDEEKEEILHCILNTIATNFCKDLDVDFLSDCSIKKLNNTIGKAFENIESFNDWIENKEKLIDMILKHDF</sequence>
<dbReference type="SMART" id="SM00954">
    <property type="entry name" value="RelA_SpoT"/>
    <property type="match status" value="1"/>
</dbReference>
<dbReference type="UniPathway" id="UPA00908">
    <property type="reaction ID" value="UER00884"/>
</dbReference>
<protein>
    <submittedName>
        <fullName evidence="3">(P)ppGpp synthetase</fullName>
    </submittedName>
</protein>
<dbReference type="AlphaFoldDB" id="A0A6N7XJA7"/>
<evidence type="ECO:0000313" key="4">
    <source>
        <dbReference type="Proteomes" id="UP000469523"/>
    </source>
</evidence>
<dbReference type="SUPFAM" id="SSF81301">
    <property type="entry name" value="Nucleotidyltransferase"/>
    <property type="match status" value="1"/>
</dbReference>
<comment type="pathway">
    <text evidence="1">Purine metabolism; ppGpp biosynthesis; ppGpp from GTP: step 1/2.</text>
</comment>
<organism evidence="3 4">
    <name type="scientific">Tissierella pigra</name>
    <dbReference type="NCBI Taxonomy" id="2607614"/>
    <lineage>
        <taxon>Bacteria</taxon>
        <taxon>Bacillati</taxon>
        <taxon>Bacillota</taxon>
        <taxon>Tissierellia</taxon>
        <taxon>Tissierellales</taxon>
        <taxon>Tissierellaceae</taxon>
        <taxon>Tissierella</taxon>
    </lineage>
</organism>
<dbReference type="GO" id="GO:0015970">
    <property type="term" value="P:guanosine tetraphosphate biosynthetic process"/>
    <property type="evidence" value="ECO:0007669"/>
    <property type="project" value="UniProtKB-UniPathway"/>
</dbReference>
<proteinExistence type="predicted"/>
<dbReference type="InterPro" id="IPR043519">
    <property type="entry name" value="NT_sf"/>
</dbReference>
<dbReference type="Pfam" id="PF04607">
    <property type="entry name" value="RelA_SpoT"/>
    <property type="match status" value="1"/>
</dbReference>
<comment type="caution">
    <text evidence="3">The sequence shown here is derived from an EMBL/GenBank/DDBJ whole genome shotgun (WGS) entry which is preliminary data.</text>
</comment>
<evidence type="ECO:0000259" key="2">
    <source>
        <dbReference type="SMART" id="SM00954"/>
    </source>
</evidence>
<dbReference type="RefSeq" id="WP_154440822.1">
    <property type="nucleotide sequence ID" value="NZ_JAHLPJ010000001.1"/>
</dbReference>
<name>A0A6N7XJA7_9FIRM</name>
<dbReference type="EMBL" id="VUNQ01000026">
    <property type="protein sequence ID" value="MSU02171.1"/>
    <property type="molecule type" value="Genomic_DNA"/>
</dbReference>
<dbReference type="Gene3D" id="3.30.460.10">
    <property type="entry name" value="Beta Polymerase, domain 2"/>
    <property type="match status" value="1"/>
</dbReference>
<accession>A0A6N7XJA7</accession>
<dbReference type="Proteomes" id="UP000469523">
    <property type="component" value="Unassembled WGS sequence"/>
</dbReference>
<keyword evidence="4" id="KW-1185">Reference proteome</keyword>
<dbReference type="InterPro" id="IPR007685">
    <property type="entry name" value="RelA_SpoT"/>
</dbReference>
<dbReference type="CDD" id="cd05399">
    <property type="entry name" value="NT_Rel-Spo_like"/>
    <property type="match status" value="1"/>
</dbReference>
<feature type="domain" description="RelA/SpoT" evidence="2">
    <location>
        <begin position="49"/>
        <end position="185"/>
    </location>
</feature>
<gene>
    <name evidence="3" type="ORF">FYJ83_11880</name>
</gene>
<evidence type="ECO:0000313" key="3">
    <source>
        <dbReference type="EMBL" id="MSU02171.1"/>
    </source>
</evidence>
<reference evidence="3 4" key="1">
    <citation type="submission" date="2019-09" db="EMBL/GenBank/DDBJ databases">
        <title>In-depth cultivation of the pig gut microbiome towards novel bacterial diversity and tailored functional studies.</title>
        <authorList>
            <person name="Wylensek D."/>
            <person name="Hitch T.C.A."/>
            <person name="Clavel T."/>
        </authorList>
    </citation>
    <scope>NUCLEOTIDE SEQUENCE [LARGE SCALE GENOMIC DNA]</scope>
    <source>
        <strain evidence="3 4">WCA3-693-APC-4?</strain>
    </source>
</reference>
<evidence type="ECO:0000256" key="1">
    <source>
        <dbReference type="ARBA" id="ARBA00004976"/>
    </source>
</evidence>
<dbReference type="PANTHER" id="PTHR41773">
    <property type="entry name" value="GTP PYROPHOSPHATASE-RELATED"/>
    <property type="match status" value="1"/>
</dbReference>
<dbReference type="PANTHER" id="PTHR41773:SF1">
    <property type="entry name" value="RELA_SPOT DOMAIN-CONTAINING PROTEIN"/>
    <property type="match status" value="1"/>
</dbReference>